<keyword evidence="2" id="KW-1185">Reference proteome</keyword>
<dbReference type="OrthoDB" id="6777929at2759"/>
<gene>
    <name evidence="1" type="ORF">OXX778_LOCUS18362</name>
</gene>
<dbReference type="AlphaFoldDB" id="A0A814JML3"/>
<protein>
    <recommendedName>
        <fullName evidence="3">MULE transposase domain-containing protein</fullName>
    </recommendedName>
</protein>
<organism evidence="1 2">
    <name type="scientific">Brachionus calyciflorus</name>
    <dbReference type="NCBI Taxonomy" id="104777"/>
    <lineage>
        <taxon>Eukaryota</taxon>
        <taxon>Metazoa</taxon>
        <taxon>Spiralia</taxon>
        <taxon>Gnathifera</taxon>
        <taxon>Rotifera</taxon>
        <taxon>Eurotatoria</taxon>
        <taxon>Monogononta</taxon>
        <taxon>Pseudotrocha</taxon>
        <taxon>Ploima</taxon>
        <taxon>Brachionidae</taxon>
        <taxon>Brachionus</taxon>
    </lineage>
</organism>
<accession>A0A814JML3</accession>
<evidence type="ECO:0000313" key="2">
    <source>
        <dbReference type="Proteomes" id="UP000663879"/>
    </source>
</evidence>
<evidence type="ECO:0008006" key="3">
    <source>
        <dbReference type="Google" id="ProtNLM"/>
    </source>
</evidence>
<evidence type="ECO:0000313" key="1">
    <source>
        <dbReference type="EMBL" id="CAF1041299.1"/>
    </source>
</evidence>
<dbReference type="EMBL" id="CAJNOC010005062">
    <property type="protein sequence ID" value="CAF1041299.1"/>
    <property type="molecule type" value="Genomic_DNA"/>
</dbReference>
<comment type="caution">
    <text evidence="1">The sequence shown here is derived from an EMBL/GenBank/DDBJ whole genome shotgun (WGS) entry which is preliminary data.</text>
</comment>
<sequence>MAITNTNIRKLRSELQDIHSDPFGAIFVSEAQVKLWAVVFETDPIWYFNATGGIFKRVNPEKETHLYSIVVHDSINKTNISIADFITNSNNNVSIYSFLYKLIEKFKSFSFFNLPKAIVTDFYWANIHSTMKAFNNLNVIDYLNLTDQAIVEKKNTQLISEEEIIILSSSDETESGQIESEYSDEDEIIKNRKKNIDKEIMLNDFKQKKEHLYIYKIGNFDILYEDIEI</sequence>
<dbReference type="Proteomes" id="UP000663879">
    <property type="component" value="Unassembled WGS sequence"/>
</dbReference>
<reference evidence="1" key="1">
    <citation type="submission" date="2021-02" db="EMBL/GenBank/DDBJ databases">
        <authorList>
            <person name="Nowell W R."/>
        </authorList>
    </citation>
    <scope>NUCLEOTIDE SEQUENCE</scope>
    <source>
        <strain evidence="1">Ploen Becks lab</strain>
    </source>
</reference>
<proteinExistence type="predicted"/>
<name>A0A814JML3_9BILA</name>